<evidence type="ECO:0000313" key="12">
    <source>
        <dbReference type="EMBL" id="CAH3138949.1"/>
    </source>
</evidence>
<dbReference type="PROSITE" id="PS50262">
    <property type="entry name" value="G_PROTEIN_RECEP_F1_2"/>
    <property type="match status" value="1"/>
</dbReference>
<accession>A0AAU9X7I6</accession>
<dbReference type="PANTHER" id="PTHR24249:SF372">
    <property type="entry name" value="G-PROTEIN COUPLED RECEPTORS FAMILY 1 PROFILE DOMAIN-CONTAINING PROTEIN"/>
    <property type="match status" value="1"/>
</dbReference>
<comment type="caution">
    <text evidence="12">The sequence shown here is derived from an EMBL/GenBank/DDBJ whole genome shotgun (WGS) entry which is preliminary data.</text>
</comment>
<dbReference type="PANTHER" id="PTHR24249">
    <property type="entry name" value="HISTAMINE RECEPTOR-RELATED G-PROTEIN COUPLED RECEPTOR"/>
    <property type="match status" value="1"/>
</dbReference>
<dbReference type="EMBL" id="CALNXJ010000032">
    <property type="protein sequence ID" value="CAH3138949.1"/>
    <property type="molecule type" value="Genomic_DNA"/>
</dbReference>
<comment type="similarity">
    <text evidence="9">Belongs to the G-protein coupled receptor 1 family.</text>
</comment>
<evidence type="ECO:0000256" key="4">
    <source>
        <dbReference type="ARBA" id="ARBA00022989"/>
    </source>
</evidence>
<feature type="transmembrane region" description="Helical" evidence="10">
    <location>
        <begin position="137"/>
        <end position="154"/>
    </location>
</feature>
<reference evidence="12 13" key="1">
    <citation type="submission" date="2022-05" db="EMBL/GenBank/DDBJ databases">
        <authorList>
            <consortium name="Genoscope - CEA"/>
            <person name="William W."/>
        </authorList>
    </citation>
    <scope>NUCLEOTIDE SEQUENCE [LARGE SCALE GENOMIC DNA]</scope>
</reference>
<keyword evidence="5 9" id="KW-0297">G-protein coupled receptor</keyword>
<dbReference type="GO" id="GO:0005886">
    <property type="term" value="C:plasma membrane"/>
    <property type="evidence" value="ECO:0007669"/>
    <property type="project" value="UniProtKB-SubCell"/>
</dbReference>
<keyword evidence="7 9" id="KW-0675">Receptor</keyword>
<keyword evidence="8 9" id="KW-0807">Transducer</keyword>
<proteinExistence type="inferred from homology"/>
<evidence type="ECO:0000256" key="9">
    <source>
        <dbReference type="RuleBase" id="RU000688"/>
    </source>
</evidence>
<feature type="transmembrane region" description="Helical" evidence="10">
    <location>
        <begin position="217"/>
        <end position="237"/>
    </location>
</feature>
<dbReference type="InterPro" id="IPR000276">
    <property type="entry name" value="GPCR_Rhodpsn"/>
</dbReference>
<evidence type="ECO:0000256" key="3">
    <source>
        <dbReference type="ARBA" id="ARBA00022692"/>
    </source>
</evidence>
<feature type="transmembrane region" description="Helical" evidence="10">
    <location>
        <begin position="20"/>
        <end position="45"/>
    </location>
</feature>
<dbReference type="PROSITE" id="PS00237">
    <property type="entry name" value="G_PROTEIN_RECEP_F1_1"/>
    <property type="match status" value="1"/>
</dbReference>
<keyword evidence="4 10" id="KW-1133">Transmembrane helix</keyword>
<evidence type="ECO:0000256" key="2">
    <source>
        <dbReference type="ARBA" id="ARBA00022475"/>
    </source>
</evidence>
<sequence>MQNSSRLCWKMDLSFGSASSTILALLNIISGVLAVSSNLLVLMAISKFSALRTVSNFFIASLAVADISVGMLMNPVYASIFIVNATENNHPLRVTEHWLWLQTTVVSTFTLTAVSIERHIAVTKCFRYTEIVTLNRCIYGIASIWIFSILYASQRFLFHGDEDLPSLWICTTILTVFLPFFVISYCYVYIFKAARSQCIRIAADNSLCKEVLKNKKAACTLCIVIGLFALLWLPSLALSLWHISVADPLERQCIDYLWFWAAFLSFTSSFFNPWIYTIRTKEFRMAFLKVLRVKSKS</sequence>
<dbReference type="SUPFAM" id="SSF81321">
    <property type="entry name" value="Family A G protein-coupled receptor-like"/>
    <property type="match status" value="1"/>
</dbReference>
<evidence type="ECO:0000313" key="13">
    <source>
        <dbReference type="Proteomes" id="UP001159428"/>
    </source>
</evidence>
<evidence type="ECO:0000256" key="6">
    <source>
        <dbReference type="ARBA" id="ARBA00023136"/>
    </source>
</evidence>
<dbReference type="Pfam" id="PF00001">
    <property type="entry name" value="7tm_1"/>
    <property type="match status" value="1"/>
</dbReference>
<dbReference type="GO" id="GO:0004930">
    <property type="term" value="F:G protein-coupled receptor activity"/>
    <property type="evidence" value="ECO:0007669"/>
    <property type="project" value="UniProtKB-KW"/>
</dbReference>
<keyword evidence="3 9" id="KW-0812">Transmembrane</keyword>
<keyword evidence="6 10" id="KW-0472">Membrane</keyword>
<dbReference type="PRINTS" id="PR00237">
    <property type="entry name" value="GPCRRHODOPSN"/>
</dbReference>
<organism evidence="12 13">
    <name type="scientific">Pocillopora meandrina</name>
    <dbReference type="NCBI Taxonomy" id="46732"/>
    <lineage>
        <taxon>Eukaryota</taxon>
        <taxon>Metazoa</taxon>
        <taxon>Cnidaria</taxon>
        <taxon>Anthozoa</taxon>
        <taxon>Hexacorallia</taxon>
        <taxon>Scleractinia</taxon>
        <taxon>Astrocoeniina</taxon>
        <taxon>Pocilloporidae</taxon>
        <taxon>Pocillopora</taxon>
    </lineage>
</organism>
<dbReference type="InterPro" id="IPR050569">
    <property type="entry name" value="TAAR"/>
</dbReference>
<feature type="transmembrane region" description="Helical" evidence="10">
    <location>
        <begin position="257"/>
        <end position="276"/>
    </location>
</feature>
<evidence type="ECO:0000259" key="11">
    <source>
        <dbReference type="PROSITE" id="PS50262"/>
    </source>
</evidence>
<name>A0AAU9X7I6_9CNID</name>
<feature type="transmembrane region" description="Helical" evidence="10">
    <location>
        <begin position="166"/>
        <end position="190"/>
    </location>
</feature>
<dbReference type="Proteomes" id="UP001159428">
    <property type="component" value="Unassembled WGS sequence"/>
</dbReference>
<feature type="transmembrane region" description="Helical" evidence="10">
    <location>
        <begin position="57"/>
        <end position="77"/>
    </location>
</feature>
<keyword evidence="13" id="KW-1185">Reference proteome</keyword>
<comment type="subcellular location">
    <subcellularLocation>
        <location evidence="1">Cell membrane</location>
        <topology evidence="1">Multi-pass membrane protein</topology>
    </subcellularLocation>
</comment>
<dbReference type="Gene3D" id="1.20.1070.10">
    <property type="entry name" value="Rhodopsin 7-helix transmembrane proteins"/>
    <property type="match status" value="1"/>
</dbReference>
<evidence type="ECO:0000256" key="7">
    <source>
        <dbReference type="ARBA" id="ARBA00023170"/>
    </source>
</evidence>
<evidence type="ECO:0000256" key="1">
    <source>
        <dbReference type="ARBA" id="ARBA00004651"/>
    </source>
</evidence>
<feature type="domain" description="G-protein coupled receptors family 1 profile" evidence="11">
    <location>
        <begin position="37"/>
        <end position="276"/>
    </location>
</feature>
<feature type="transmembrane region" description="Helical" evidence="10">
    <location>
        <begin position="97"/>
        <end position="116"/>
    </location>
</feature>
<protein>
    <recommendedName>
        <fullName evidence="11">G-protein coupled receptors family 1 profile domain-containing protein</fullName>
    </recommendedName>
</protein>
<dbReference type="CDD" id="cd00637">
    <property type="entry name" value="7tm_classA_rhodopsin-like"/>
    <property type="match status" value="1"/>
</dbReference>
<dbReference type="AlphaFoldDB" id="A0AAU9X7I6"/>
<keyword evidence="2" id="KW-1003">Cell membrane</keyword>
<evidence type="ECO:0000256" key="8">
    <source>
        <dbReference type="ARBA" id="ARBA00023224"/>
    </source>
</evidence>
<dbReference type="InterPro" id="IPR017452">
    <property type="entry name" value="GPCR_Rhodpsn_7TM"/>
</dbReference>
<gene>
    <name evidence="12" type="ORF">PMEA_00018685</name>
</gene>
<evidence type="ECO:0000256" key="10">
    <source>
        <dbReference type="SAM" id="Phobius"/>
    </source>
</evidence>
<evidence type="ECO:0000256" key="5">
    <source>
        <dbReference type="ARBA" id="ARBA00023040"/>
    </source>
</evidence>